<name>A0A9W9R5Q0_PENBR</name>
<sequence length="342" mass="39993">MSVEFVCFIMRLWRQPELASRVRRLEIDWMECGRYSIDKLKIDKLKEDTDVVSFIQEALDEIFTPEEKKMRSEWEKHLDLNDLCTEAWLGLLLVRTNNLRTIEFTHHVSELMSDILHKAANRQRPFHKATPFPYLQEVRGCTSWVDGWIDSGFLTPFFYLPAVRNIYVSIIGENRYDENTTLNRRYRSNQVREIIVDEAYWCRELERVSLKIELQMDDQANEIPDDMKFDASLCRAGLLHSAATLKSLHISYGGWYINQLLEHETPDAPFGSFRDFVVLEELLVRHSHLGNNTQPLVEILPTSLKHLEVIDLIGRDDDQVQLVSDLSDLLHQGGCENLERLD</sequence>
<evidence type="ECO:0000313" key="1">
    <source>
        <dbReference type="EMBL" id="KAJ5354202.1"/>
    </source>
</evidence>
<dbReference type="Proteomes" id="UP001148299">
    <property type="component" value="Unassembled WGS sequence"/>
</dbReference>
<accession>A0A9W9R5Q0</accession>
<protein>
    <submittedName>
        <fullName evidence="1">Uncharacterized protein</fullName>
    </submittedName>
</protein>
<evidence type="ECO:0000313" key="2">
    <source>
        <dbReference type="Proteomes" id="UP001148299"/>
    </source>
</evidence>
<keyword evidence="2" id="KW-1185">Reference proteome</keyword>
<reference evidence="1" key="1">
    <citation type="submission" date="2022-12" db="EMBL/GenBank/DDBJ databases">
        <authorList>
            <person name="Petersen C."/>
        </authorList>
    </citation>
    <scope>NUCLEOTIDE SEQUENCE</scope>
    <source>
        <strain evidence="1">IBT 35675</strain>
    </source>
</reference>
<gene>
    <name evidence="1" type="ORF">N7541_006766</name>
</gene>
<organism evidence="1 2">
    <name type="scientific">Penicillium brevicompactum</name>
    <dbReference type="NCBI Taxonomy" id="5074"/>
    <lineage>
        <taxon>Eukaryota</taxon>
        <taxon>Fungi</taxon>
        <taxon>Dikarya</taxon>
        <taxon>Ascomycota</taxon>
        <taxon>Pezizomycotina</taxon>
        <taxon>Eurotiomycetes</taxon>
        <taxon>Eurotiomycetidae</taxon>
        <taxon>Eurotiales</taxon>
        <taxon>Aspergillaceae</taxon>
        <taxon>Penicillium</taxon>
    </lineage>
</organism>
<comment type="caution">
    <text evidence="1">The sequence shown here is derived from an EMBL/GenBank/DDBJ whole genome shotgun (WGS) entry which is preliminary data.</text>
</comment>
<dbReference type="AlphaFoldDB" id="A0A9W9R5Q0"/>
<reference evidence="1" key="2">
    <citation type="journal article" date="2023" name="IMA Fungus">
        <title>Comparative genomic study of the Penicillium genus elucidates a diverse pangenome and 15 lateral gene transfer events.</title>
        <authorList>
            <person name="Petersen C."/>
            <person name="Sorensen T."/>
            <person name="Nielsen M.R."/>
            <person name="Sondergaard T.E."/>
            <person name="Sorensen J.L."/>
            <person name="Fitzpatrick D.A."/>
            <person name="Frisvad J.C."/>
            <person name="Nielsen K.L."/>
        </authorList>
    </citation>
    <scope>NUCLEOTIDE SEQUENCE</scope>
    <source>
        <strain evidence="1">IBT 35675</strain>
    </source>
</reference>
<dbReference type="EMBL" id="JAPZBR010000005">
    <property type="protein sequence ID" value="KAJ5354202.1"/>
    <property type="molecule type" value="Genomic_DNA"/>
</dbReference>
<proteinExistence type="predicted"/>